<feature type="signal peptide" evidence="1">
    <location>
        <begin position="1"/>
        <end position="22"/>
    </location>
</feature>
<dbReference type="Pfam" id="PF13474">
    <property type="entry name" value="SnoaL_3"/>
    <property type="match status" value="1"/>
</dbReference>
<accession>A0A9X3YNS4</accession>
<evidence type="ECO:0000259" key="2">
    <source>
        <dbReference type="Pfam" id="PF13474"/>
    </source>
</evidence>
<dbReference type="EMBL" id="JAOVZO020000018">
    <property type="protein sequence ID" value="MDC8014635.1"/>
    <property type="molecule type" value="Genomic_DNA"/>
</dbReference>
<dbReference type="InterPro" id="IPR032710">
    <property type="entry name" value="NTF2-like_dom_sf"/>
</dbReference>
<organism evidence="3 4">
    <name type="scientific">Tahibacter soli</name>
    <dbReference type="NCBI Taxonomy" id="2983605"/>
    <lineage>
        <taxon>Bacteria</taxon>
        <taxon>Pseudomonadati</taxon>
        <taxon>Pseudomonadota</taxon>
        <taxon>Gammaproteobacteria</taxon>
        <taxon>Lysobacterales</taxon>
        <taxon>Rhodanobacteraceae</taxon>
        <taxon>Tahibacter</taxon>
    </lineage>
</organism>
<comment type="caution">
    <text evidence="3">The sequence shown here is derived from an EMBL/GenBank/DDBJ whole genome shotgun (WGS) entry which is preliminary data.</text>
</comment>
<dbReference type="RefSeq" id="WP_263542153.1">
    <property type="nucleotide sequence ID" value="NZ_JAOVZO020000018.1"/>
</dbReference>
<dbReference type="InterPro" id="IPR037401">
    <property type="entry name" value="SnoaL-like"/>
</dbReference>
<dbReference type="AlphaFoldDB" id="A0A9X3YNS4"/>
<reference evidence="3" key="1">
    <citation type="submission" date="2023-02" db="EMBL/GenBank/DDBJ databases">
        <title>Tahibacter soli sp. nov. isolated from soil.</title>
        <authorList>
            <person name="Baek J.H."/>
            <person name="Lee J.K."/>
            <person name="Choi D.G."/>
            <person name="Jeon C.O."/>
        </authorList>
    </citation>
    <scope>NUCLEOTIDE SEQUENCE</scope>
    <source>
        <strain evidence="3">BL</strain>
    </source>
</reference>
<name>A0A9X3YNS4_9GAMM</name>
<proteinExistence type="predicted"/>
<evidence type="ECO:0000256" key="1">
    <source>
        <dbReference type="SAM" id="SignalP"/>
    </source>
</evidence>
<keyword evidence="4" id="KW-1185">Reference proteome</keyword>
<dbReference type="Gene3D" id="3.10.450.50">
    <property type="match status" value="1"/>
</dbReference>
<keyword evidence="1" id="KW-0732">Signal</keyword>
<evidence type="ECO:0000313" key="4">
    <source>
        <dbReference type="Proteomes" id="UP001139971"/>
    </source>
</evidence>
<evidence type="ECO:0000313" key="3">
    <source>
        <dbReference type="EMBL" id="MDC8014635.1"/>
    </source>
</evidence>
<dbReference type="SUPFAM" id="SSF54427">
    <property type="entry name" value="NTF2-like"/>
    <property type="match status" value="1"/>
</dbReference>
<dbReference type="Proteomes" id="UP001139971">
    <property type="component" value="Unassembled WGS sequence"/>
</dbReference>
<sequence>MSSWKSRVFIIALAVSGGFAYAADIDANAAAPVAVVDAFGKALASGDTAVALNLLDPAATILESGGVERSRDEYAAHHLGADAEFLRGATVTPVWRTAKARGALAWVGSESRVAAVSKGKPVKLLSTETMVLAQTPDGWRIVHIHWSSRPDKTGEK</sequence>
<protein>
    <submittedName>
        <fullName evidence="3">Nuclear transport factor 2 family protein</fullName>
    </submittedName>
</protein>
<feature type="domain" description="SnoaL-like" evidence="2">
    <location>
        <begin position="34"/>
        <end position="147"/>
    </location>
</feature>
<feature type="chain" id="PRO_5040735777" evidence="1">
    <location>
        <begin position="23"/>
        <end position="156"/>
    </location>
</feature>
<gene>
    <name evidence="3" type="ORF">OD750_018975</name>
</gene>